<gene>
    <name evidence="1" type="ORF">DesfrDRAFT_0403</name>
</gene>
<dbReference type="STRING" id="596151.DesfrDRAFT_0403"/>
<evidence type="ECO:0000313" key="2">
    <source>
        <dbReference type="Proteomes" id="UP000006250"/>
    </source>
</evidence>
<dbReference type="AlphaFoldDB" id="E1JS04"/>
<sequence>MEEGGQEIRVYAGLGETGLPQAVAGADRLFFHAGMYSNFGRDPEMAAALETALTRPGFERLDIVSFDPVAGAAYWEEFRAILRRDVPEVTLRREFAASAAFCDALATRHPTKVRLFRTKAMPLAPILLVGDTIFAGHYLHGSVPAPQGLWLAIPADVADLLSRAEDDASPEVLDPVAKGAYRLVCECVAARNASRRLA</sequence>
<dbReference type="RefSeq" id="WP_005990605.1">
    <property type="nucleotide sequence ID" value="NZ_AECZ01000002.1"/>
</dbReference>
<accession>E1JS04</accession>
<reference evidence="1 2" key="1">
    <citation type="submission" date="2010-08" db="EMBL/GenBank/DDBJ databases">
        <title>The draft genome of Desulfovibrio fructosovorans JJ.</title>
        <authorList>
            <consortium name="US DOE Joint Genome Institute (JGI-PGF)"/>
            <person name="Lucas S."/>
            <person name="Copeland A."/>
            <person name="Lapidus A."/>
            <person name="Cheng J.-F."/>
            <person name="Bruce D."/>
            <person name="Goodwin L."/>
            <person name="Pitluck S."/>
            <person name="Land M.L."/>
            <person name="Hauser L."/>
            <person name="Chang Y.-J."/>
            <person name="Jeffries C."/>
            <person name="Wall J.D."/>
            <person name="Stahl D.A."/>
            <person name="Arkin A.P."/>
            <person name="Dehal P."/>
            <person name="Stolyar S.M."/>
            <person name="Hazen T.C."/>
            <person name="Woyke T.J."/>
        </authorList>
    </citation>
    <scope>NUCLEOTIDE SEQUENCE [LARGE SCALE GENOMIC DNA]</scope>
    <source>
        <strain evidence="1 2">JJ</strain>
    </source>
</reference>
<keyword evidence="2" id="KW-1185">Reference proteome</keyword>
<name>E1JS04_SOLFR</name>
<dbReference type="Proteomes" id="UP000006250">
    <property type="component" value="Unassembled WGS sequence"/>
</dbReference>
<dbReference type="EMBL" id="AECZ01000002">
    <property type="protein sequence ID" value="EFL52773.1"/>
    <property type="molecule type" value="Genomic_DNA"/>
</dbReference>
<dbReference type="eggNOG" id="ENOG5033W9T">
    <property type="taxonomic scope" value="Bacteria"/>
</dbReference>
<comment type="caution">
    <text evidence="1">The sequence shown here is derived from an EMBL/GenBank/DDBJ whole genome shotgun (WGS) entry which is preliminary data.</text>
</comment>
<dbReference type="OrthoDB" id="5453478at2"/>
<proteinExistence type="predicted"/>
<organism evidence="1 2">
    <name type="scientific">Solidesulfovibrio fructosivorans JJ]</name>
    <dbReference type="NCBI Taxonomy" id="596151"/>
    <lineage>
        <taxon>Bacteria</taxon>
        <taxon>Pseudomonadati</taxon>
        <taxon>Thermodesulfobacteriota</taxon>
        <taxon>Desulfovibrionia</taxon>
        <taxon>Desulfovibrionales</taxon>
        <taxon>Desulfovibrionaceae</taxon>
        <taxon>Solidesulfovibrio</taxon>
    </lineage>
</organism>
<evidence type="ECO:0000313" key="1">
    <source>
        <dbReference type="EMBL" id="EFL52773.1"/>
    </source>
</evidence>
<protein>
    <submittedName>
        <fullName evidence="1">Uncharacterized protein</fullName>
    </submittedName>
</protein>